<name>A0ACB6Q887_9PLEO</name>
<reference evidence="1" key="1">
    <citation type="journal article" date="2020" name="Stud. Mycol.">
        <title>101 Dothideomycetes genomes: a test case for predicting lifestyles and emergence of pathogens.</title>
        <authorList>
            <person name="Haridas S."/>
            <person name="Albert R."/>
            <person name="Binder M."/>
            <person name="Bloem J."/>
            <person name="Labutti K."/>
            <person name="Salamov A."/>
            <person name="Andreopoulos B."/>
            <person name="Baker S."/>
            <person name="Barry K."/>
            <person name="Bills G."/>
            <person name="Bluhm B."/>
            <person name="Cannon C."/>
            <person name="Castanera R."/>
            <person name="Culley D."/>
            <person name="Daum C."/>
            <person name="Ezra D."/>
            <person name="Gonzalez J."/>
            <person name="Henrissat B."/>
            <person name="Kuo A."/>
            <person name="Liang C."/>
            <person name="Lipzen A."/>
            <person name="Lutzoni F."/>
            <person name="Magnuson J."/>
            <person name="Mondo S."/>
            <person name="Nolan M."/>
            <person name="Ohm R."/>
            <person name="Pangilinan J."/>
            <person name="Park H.-J."/>
            <person name="Ramirez L."/>
            <person name="Alfaro M."/>
            <person name="Sun H."/>
            <person name="Tritt A."/>
            <person name="Yoshinaga Y."/>
            <person name="Zwiers L.-H."/>
            <person name="Turgeon B."/>
            <person name="Goodwin S."/>
            <person name="Spatafora J."/>
            <person name="Crous P."/>
            <person name="Grigoriev I."/>
        </authorList>
    </citation>
    <scope>NUCLEOTIDE SEQUENCE</scope>
    <source>
        <strain evidence="1">ATCC 200398</strain>
    </source>
</reference>
<evidence type="ECO:0000313" key="1">
    <source>
        <dbReference type="EMBL" id="KAF2462745.1"/>
    </source>
</evidence>
<sequence length="519" mass="55439">MSREGSNGGDETKYHLLGPKLYLIVLALCLSVMLVALDNAILATAIPTITTAFDSLKDVGWYGSAFLISICACQPLGGKIYQQFSLKWTFLAFLSIFELGSLICAVSPSSVVLIIGRAVAGIGASGIFSGALIIIAHCIPLKTRPVYTGLIASMFGVANVAGPVLGGALTQHASWRWCFWVNLPCGLVTAALLFFLFTSPSRPESDVSLHQKLLSLELPGFLLFIPTTVMFLLALQWGGTTYDWYSAKIISLLCCSVVMMTIFAAWQWREGDRASIPPNVIGQRTVASSAVVAFLAMGGLQLTTYYLPIWFQVIKGVSPTRSGLMYLPSVFGNMALSIFGGIFVTKVGYYNPVLFLGSGLVAVGGGLLTTWKPHYGAPYWISNQLLSGAGFGAIIQTPLIAVQAVLPLKQVSTATSTLVLCQFLGGSIFLSAAQNIFASKLIGSLSRILPPDVAEEVLRIGAVGIREVVSPHQLDEVILSYNDAIVNTFWIVMASGIVALVASFGMQWKSVRGVSLVAV</sequence>
<protein>
    <submittedName>
        <fullName evidence="1">MFS general substrate transporter</fullName>
    </submittedName>
</protein>
<accession>A0ACB6Q887</accession>
<gene>
    <name evidence="1" type="ORF">BDR25DRAFT_330067</name>
</gene>
<comment type="caution">
    <text evidence="1">The sequence shown here is derived from an EMBL/GenBank/DDBJ whole genome shotgun (WGS) entry which is preliminary data.</text>
</comment>
<dbReference type="Proteomes" id="UP000799755">
    <property type="component" value="Unassembled WGS sequence"/>
</dbReference>
<keyword evidence="2" id="KW-1185">Reference proteome</keyword>
<organism evidence="1 2">
    <name type="scientific">Lindgomyces ingoldianus</name>
    <dbReference type="NCBI Taxonomy" id="673940"/>
    <lineage>
        <taxon>Eukaryota</taxon>
        <taxon>Fungi</taxon>
        <taxon>Dikarya</taxon>
        <taxon>Ascomycota</taxon>
        <taxon>Pezizomycotina</taxon>
        <taxon>Dothideomycetes</taxon>
        <taxon>Pleosporomycetidae</taxon>
        <taxon>Pleosporales</taxon>
        <taxon>Lindgomycetaceae</taxon>
        <taxon>Lindgomyces</taxon>
    </lineage>
</organism>
<dbReference type="EMBL" id="MU003563">
    <property type="protein sequence ID" value="KAF2462745.1"/>
    <property type="molecule type" value="Genomic_DNA"/>
</dbReference>
<proteinExistence type="predicted"/>
<evidence type="ECO:0000313" key="2">
    <source>
        <dbReference type="Proteomes" id="UP000799755"/>
    </source>
</evidence>